<keyword evidence="2" id="KW-1185">Reference proteome</keyword>
<dbReference type="AlphaFoldDB" id="A0AAD4IEV4"/>
<evidence type="ECO:0000313" key="1">
    <source>
        <dbReference type="EMBL" id="KAG9193264.1"/>
    </source>
</evidence>
<gene>
    <name evidence="1" type="ORF">G6011_03299</name>
</gene>
<evidence type="ECO:0000313" key="2">
    <source>
        <dbReference type="Proteomes" id="UP001199106"/>
    </source>
</evidence>
<sequence length="178" mass="19945">MDCANLFIARVALSTGMIIVDPESAQALPYGMMHVQVELYMDAPMYSIALNSCWPTTLPKPQVLLVPVSNLRSFLDDFRKLELSHAVRVMPGKTFEDRPSHQKRIEAIGVYGLSIRIHVNPNYVAKFISASLEEFRRLHGPLNEVSIIGAPDEQQAHRIEASVTARRDAARDSKFLEA</sequence>
<comment type="caution">
    <text evidence="1">The sequence shown here is derived from an EMBL/GenBank/DDBJ whole genome shotgun (WGS) entry which is preliminary data.</text>
</comment>
<organism evidence="1 2">
    <name type="scientific">Alternaria panax</name>
    <dbReference type="NCBI Taxonomy" id="48097"/>
    <lineage>
        <taxon>Eukaryota</taxon>
        <taxon>Fungi</taxon>
        <taxon>Dikarya</taxon>
        <taxon>Ascomycota</taxon>
        <taxon>Pezizomycotina</taxon>
        <taxon>Dothideomycetes</taxon>
        <taxon>Pleosporomycetidae</taxon>
        <taxon>Pleosporales</taxon>
        <taxon>Pleosporineae</taxon>
        <taxon>Pleosporaceae</taxon>
        <taxon>Alternaria</taxon>
        <taxon>Alternaria sect. Panax</taxon>
    </lineage>
</organism>
<dbReference type="Proteomes" id="UP001199106">
    <property type="component" value="Unassembled WGS sequence"/>
</dbReference>
<dbReference type="EMBL" id="JAANER010000002">
    <property type="protein sequence ID" value="KAG9193264.1"/>
    <property type="molecule type" value="Genomic_DNA"/>
</dbReference>
<reference evidence="1" key="1">
    <citation type="submission" date="2021-07" db="EMBL/GenBank/DDBJ databases">
        <title>Genome Resource of American Ginseng Black Spot Pathogen Alternaria panax.</title>
        <authorList>
            <person name="Qiu C."/>
            <person name="Wang W."/>
            <person name="Liu Z."/>
        </authorList>
    </citation>
    <scope>NUCLEOTIDE SEQUENCE</scope>
    <source>
        <strain evidence="1">BNCC115425</strain>
    </source>
</reference>
<name>A0AAD4IEV4_9PLEO</name>
<protein>
    <submittedName>
        <fullName evidence="1">Uncharacterized protein</fullName>
    </submittedName>
</protein>
<accession>A0AAD4IEV4</accession>
<proteinExistence type="predicted"/>